<proteinExistence type="inferred from homology"/>
<evidence type="ECO:0000256" key="4">
    <source>
        <dbReference type="ARBA" id="ARBA00022989"/>
    </source>
</evidence>
<dbReference type="AlphaFoldDB" id="A0A4R2LBD7"/>
<gene>
    <name evidence="6" type="primary">mprF</name>
    <name evidence="7" type="ORF">EV212_1239</name>
</gene>
<dbReference type="GO" id="GO:0005886">
    <property type="term" value="C:plasma membrane"/>
    <property type="evidence" value="ECO:0007669"/>
    <property type="project" value="UniProtKB-SubCell"/>
</dbReference>
<dbReference type="Proteomes" id="UP000295711">
    <property type="component" value="Unassembled WGS sequence"/>
</dbReference>
<evidence type="ECO:0000313" key="8">
    <source>
        <dbReference type="Proteomes" id="UP000295711"/>
    </source>
</evidence>
<accession>A0A4R2LBD7</accession>
<sequence length="315" mass="36772">MTKKYLKYIGNVLTIISIIFITRRLVVMDIEYDKLLTIQNITWLIILTVVYAVHLLMIPFSWWRIIEIITRKKLPYCYVQKTFCKSNIMKYIPGNVFQYVGRNEIAIDYNFRHTDIAFSTVLDIVANILGVGVIALIGFFLGRETIFQKYEWTIEQKWIEYGMVVFVILILLLLIFRKHIQKIWHCYENIFSKKNFKKFAGCILWYVFFAIYTGTIYILILSKMMNISFDGISQICLIIGAYQLSWLFGFLLPGAPGGVGVREFILSILLGPYFDMNIIMFAIVIYRLINTIGDFLALTVADINYKKSSHLNTKI</sequence>
<feature type="transmembrane region" description="Helical" evidence="6">
    <location>
        <begin position="264"/>
        <end position="289"/>
    </location>
</feature>
<evidence type="ECO:0000256" key="1">
    <source>
        <dbReference type="ARBA" id="ARBA00004651"/>
    </source>
</evidence>
<keyword evidence="5 6" id="KW-0472">Membrane</keyword>
<comment type="caution">
    <text evidence="7">The sequence shown here is derived from an EMBL/GenBank/DDBJ whole genome shotgun (WGS) entry which is preliminary data.</text>
</comment>
<dbReference type="InterPro" id="IPR022791">
    <property type="entry name" value="L-PG_synthase/AglD"/>
</dbReference>
<comment type="catalytic activity">
    <reaction evidence="6">
        <text>L-lysyl-tRNA(Lys) + a 1,2-diacyl-sn-glycero-3-phospho-(1'-sn-glycerol) = a 1,2-diacyl-sn-glycero-3-phospho-1'-(3'-O-L-lysyl)-sn-glycerol + tRNA(Lys)</text>
        <dbReference type="Rhea" id="RHEA:10668"/>
        <dbReference type="Rhea" id="RHEA-COMP:9696"/>
        <dbReference type="Rhea" id="RHEA-COMP:9697"/>
        <dbReference type="ChEBI" id="CHEBI:64716"/>
        <dbReference type="ChEBI" id="CHEBI:75792"/>
        <dbReference type="ChEBI" id="CHEBI:78442"/>
        <dbReference type="ChEBI" id="CHEBI:78529"/>
        <dbReference type="EC" id="2.3.2.3"/>
    </reaction>
</comment>
<keyword evidence="2" id="KW-1003">Cell membrane</keyword>
<feature type="transmembrane region" description="Helical" evidence="6">
    <location>
        <begin position="121"/>
        <end position="141"/>
    </location>
</feature>
<evidence type="ECO:0000313" key="7">
    <source>
        <dbReference type="EMBL" id="TCO81601.1"/>
    </source>
</evidence>
<protein>
    <recommendedName>
        <fullName evidence="6">Phosphatidylglycerol lysyltransferase</fullName>
        <ecNumber evidence="6">2.3.2.3</ecNumber>
    </recommendedName>
    <alternativeName>
        <fullName evidence="6">Lysylphosphatidylglycerol synthase</fullName>
    </alternativeName>
</protein>
<feature type="transmembrane region" description="Helical" evidence="6">
    <location>
        <begin position="161"/>
        <end position="178"/>
    </location>
</feature>
<dbReference type="GO" id="GO:0006629">
    <property type="term" value="P:lipid metabolic process"/>
    <property type="evidence" value="ECO:0007669"/>
    <property type="project" value="UniProtKB-KW"/>
</dbReference>
<comment type="function">
    <text evidence="6">Catalyzes the transfer of a lysyl group from L-lysyl-tRNA(Lys) to membrane-bound phosphatidylglycerol (PG), which produces lysylphosphatidylglycerol (LPG), a major component of the bacterial membrane with a positive net charge. LPG synthesis contributes to bacterial virulence as it is involved in the resistance mechanism against cationic antimicrobial peptides (CAMP) produces by the host's immune system (defensins, cathelicidins) and by the competing microorganisms.</text>
</comment>
<comment type="similarity">
    <text evidence="6">Belongs to the LPG synthase family.</text>
</comment>
<comment type="subcellular location">
    <subcellularLocation>
        <location evidence="1 6">Cell membrane</location>
        <topology evidence="1 6">Multi-pass membrane protein</topology>
    </subcellularLocation>
</comment>
<dbReference type="EMBL" id="SLXA01000023">
    <property type="protein sequence ID" value="TCO81601.1"/>
    <property type="molecule type" value="Genomic_DNA"/>
</dbReference>
<dbReference type="RefSeq" id="WP_132094433.1">
    <property type="nucleotide sequence ID" value="NZ_JANKAQ010000023.1"/>
</dbReference>
<evidence type="ECO:0000256" key="6">
    <source>
        <dbReference type="RuleBase" id="RU363042"/>
    </source>
</evidence>
<evidence type="ECO:0000256" key="3">
    <source>
        <dbReference type="ARBA" id="ARBA00022692"/>
    </source>
</evidence>
<dbReference type="EC" id="2.3.2.3" evidence="6"/>
<dbReference type="Pfam" id="PF03706">
    <property type="entry name" value="LPG_synthase_TM"/>
    <property type="match status" value="1"/>
</dbReference>
<feature type="transmembrane region" description="Helical" evidence="6">
    <location>
        <begin position="41"/>
        <end position="63"/>
    </location>
</feature>
<organism evidence="7 8">
    <name type="scientific">Frisingicoccus caecimuris</name>
    <dbReference type="NCBI Taxonomy" id="1796636"/>
    <lineage>
        <taxon>Bacteria</taxon>
        <taxon>Bacillati</taxon>
        <taxon>Bacillota</taxon>
        <taxon>Clostridia</taxon>
        <taxon>Lachnospirales</taxon>
        <taxon>Lachnospiraceae</taxon>
        <taxon>Frisingicoccus</taxon>
    </lineage>
</organism>
<dbReference type="GO" id="GO:0050071">
    <property type="term" value="F:phosphatidylglycerol lysyltransferase activity"/>
    <property type="evidence" value="ECO:0007669"/>
    <property type="project" value="UniProtKB-EC"/>
</dbReference>
<feature type="transmembrane region" description="Helical" evidence="6">
    <location>
        <begin position="5"/>
        <end position="21"/>
    </location>
</feature>
<evidence type="ECO:0000256" key="2">
    <source>
        <dbReference type="ARBA" id="ARBA00022475"/>
    </source>
</evidence>
<keyword evidence="3 6" id="KW-0812">Transmembrane</keyword>
<feature type="transmembrane region" description="Helical" evidence="6">
    <location>
        <begin position="232"/>
        <end position="252"/>
    </location>
</feature>
<dbReference type="GO" id="GO:0046677">
    <property type="term" value="P:response to antibiotic"/>
    <property type="evidence" value="ECO:0007669"/>
    <property type="project" value="UniProtKB-KW"/>
</dbReference>
<keyword evidence="4 6" id="KW-1133">Transmembrane helix</keyword>
<keyword evidence="6" id="KW-0443">Lipid metabolism</keyword>
<keyword evidence="6" id="KW-0808">Transferase</keyword>
<keyword evidence="8" id="KW-1185">Reference proteome</keyword>
<evidence type="ECO:0000256" key="5">
    <source>
        <dbReference type="ARBA" id="ARBA00023136"/>
    </source>
</evidence>
<feature type="transmembrane region" description="Helical" evidence="6">
    <location>
        <begin position="199"/>
        <end position="220"/>
    </location>
</feature>
<name>A0A4R2LBD7_9FIRM</name>
<keyword evidence="6" id="KW-0046">Antibiotic resistance</keyword>
<dbReference type="OrthoDB" id="2542372at2"/>
<reference evidence="7 8" key="1">
    <citation type="submission" date="2019-03" db="EMBL/GenBank/DDBJ databases">
        <title>Genomic Encyclopedia of Type Strains, Phase IV (KMG-IV): sequencing the most valuable type-strain genomes for metagenomic binning, comparative biology and taxonomic classification.</title>
        <authorList>
            <person name="Goeker M."/>
        </authorList>
    </citation>
    <scope>NUCLEOTIDE SEQUENCE [LARGE SCALE GENOMIC DNA]</scope>
    <source>
        <strain evidence="7 8">DSM 28559</strain>
    </source>
</reference>